<accession>A0A4V2KCW3</accession>
<evidence type="ECO:0000313" key="1">
    <source>
        <dbReference type="EMBL" id="TBU96457.1"/>
    </source>
</evidence>
<proteinExistence type="predicted"/>
<dbReference type="EMBL" id="QJUL01000004">
    <property type="protein sequence ID" value="TBU96457.1"/>
    <property type="molecule type" value="Genomic_DNA"/>
</dbReference>
<evidence type="ECO:0000313" key="4">
    <source>
        <dbReference type="Proteomes" id="UP000293172"/>
    </source>
</evidence>
<gene>
    <name evidence="2" type="ORF">DNK34_16220</name>
    <name evidence="1" type="ORF">DNK44_04725</name>
</gene>
<evidence type="ECO:0000313" key="3">
    <source>
        <dbReference type="Proteomes" id="UP000291334"/>
    </source>
</evidence>
<dbReference type="Proteomes" id="UP000293172">
    <property type="component" value="Unassembled WGS sequence"/>
</dbReference>
<keyword evidence="3" id="KW-1185">Reference proteome</keyword>
<dbReference type="RefSeq" id="WP_131175986.1">
    <property type="nucleotide sequence ID" value="NZ_QJUL01000004.1"/>
</dbReference>
<dbReference type="Proteomes" id="UP000291334">
    <property type="component" value="Unassembled WGS sequence"/>
</dbReference>
<dbReference type="OrthoDB" id="7013325at2"/>
<evidence type="ECO:0000313" key="2">
    <source>
        <dbReference type="EMBL" id="TBV03486.1"/>
    </source>
</evidence>
<comment type="caution">
    <text evidence="1">The sequence shown here is derived from an EMBL/GenBank/DDBJ whole genome shotgun (WGS) entry which is preliminary data.</text>
</comment>
<organism evidence="1 4">
    <name type="scientific">Phytopseudomonas dryadis</name>
    <dbReference type="NCBI Taxonomy" id="2487520"/>
    <lineage>
        <taxon>Bacteria</taxon>
        <taxon>Pseudomonadati</taxon>
        <taxon>Pseudomonadota</taxon>
        <taxon>Gammaproteobacteria</taxon>
        <taxon>Pseudomonadales</taxon>
        <taxon>Pseudomonadaceae</taxon>
        <taxon>Phytopseudomonas</taxon>
    </lineage>
</organism>
<reference evidence="3 4" key="1">
    <citation type="submission" date="2018-06" db="EMBL/GenBank/DDBJ databases">
        <title>Three novel Pseudomonas species isolated from symptomatic oak.</title>
        <authorList>
            <person name="Bueno-Gonzalez V."/>
            <person name="Brady C."/>
        </authorList>
    </citation>
    <scope>NUCLEOTIDE SEQUENCE [LARGE SCALE GENOMIC DNA]</scope>
    <source>
        <strain evidence="2 3">P26B</strain>
        <strain evidence="1 4">P6B</strain>
    </source>
</reference>
<protein>
    <submittedName>
        <fullName evidence="1">Uncharacterized protein</fullName>
    </submittedName>
</protein>
<dbReference type="EMBL" id="QJUM01000019">
    <property type="protein sequence ID" value="TBV03486.1"/>
    <property type="molecule type" value="Genomic_DNA"/>
</dbReference>
<sequence length="95" mass="10641">MELNREVLDCMKNLRRRLRDELALDIRLSQPDAVNAMLSACLTSADDETRELGQRLARLSETPMVVQHGFAPLPGSVPAQSNGSVRIYRGQRVHV</sequence>
<dbReference type="AlphaFoldDB" id="A0A4V2KCW3"/>
<name>A0A4V2KCW3_9GAMM</name>